<accession>Q3LB83</accession>
<protein>
    <submittedName>
        <fullName evidence="2">Uncharacterized protein</fullName>
    </submittedName>
</protein>
<evidence type="ECO:0000256" key="1">
    <source>
        <dbReference type="SAM" id="MobiDB-lite"/>
    </source>
</evidence>
<evidence type="ECO:0000313" key="2">
    <source>
        <dbReference type="EMBL" id="CAJ01470.1"/>
    </source>
</evidence>
<organism evidence="2">
    <name type="scientific">Locusta migratoria</name>
    <name type="common">Migratory locust</name>
    <dbReference type="NCBI Taxonomy" id="7004"/>
    <lineage>
        <taxon>Eukaryota</taxon>
        <taxon>Metazoa</taxon>
        <taxon>Ecdysozoa</taxon>
        <taxon>Arthropoda</taxon>
        <taxon>Hexapoda</taxon>
        <taxon>Insecta</taxon>
        <taxon>Pterygota</taxon>
        <taxon>Neoptera</taxon>
        <taxon>Polyneoptera</taxon>
        <taxon>Orthoptera</taxon>
        <taxon>Caelifera</taxon>
        <taxon>Acrididea</taxon>
        <taxon>Acridomorpha</taxon>
        <taxon>Acridoidea</taxon>
        <taxon>Acrididae</taxon>
        <taxon>Oedipodinae</taxon>
        <taxon>Locusta</taxon>
    </lineage>
</organism>
<sequence length="138" mass="15892">RHEADADARPADRDGGAGRGGGADDRYAKYDHVDVERMLRNQRFVNAAIKCLLEEGPCTPEIRDLKKMLPDALKSDCSKCSAKQKENVRKVVDFMMKQRAADWARLSRKYDPEGLHQKRIEAKLREQQLLQQKQQQQQ</sequence>
<dbReference type="PANTHER" id="PTHR11257:SF13">
    <property type="entry name" value="GEO07322P1"/>
    <property type="match status" value="1"/>
</dbReference>
<dbReference type="Pfam" id="PF03392">
    <property type="entry name" value="OS-D"/>
    <property type="match status" value="1"/>
</dbReference>
<proteinExistence type="evidence at transcript level"/>
<feature type="region of interest" description="Disordered" evidence="1">
    <location>
        <begin position="1"/>
        <end position="26"/>
    </location>
</feature>
<dbReference type="InterPro" id="IPR005055">
    <property type="entry name" value="A10/PebIII"/>
</dbReference>
<dbReference type="AlphaFoldDB" id="Q3LB83"/>
<dbReference type="EMBL" id="AJ973423">
    <property type="protein sequence ID" value="CAJ01470.1"/>
    <property type="molecule type" value="mRNA"/>
</dbReference>
<reference evidence="2" key="1">
    <citation type="submission" date="2005-06" db="EMBL/GenBank/DDBJ databases">
        <title>Evolution and expression of a gene family with putative functions in insect chemoreception, revealed by genome and EST analysis.</title>
        <authorList>
            <person name="Kan Y.C."/>
            <person name="Antoniw J."/>
            <person name="Field L.M."/>
            <person name="Pickett J.A."/>
            <person name="Zhou J.J."/>
        </authorList>
    </citation>
    <scope>NUCLEOTIDE SEQUENCE</scope>
</reference>
<name>Q3LB83_LOCMI</name>
<dbReference type="SUPFAM" id="SSF100910">
    <property type="entry name" value="Chemosensory protein Csp2"/>
    <property type="match status" value="1"/>
</dbReference>
<dbReference type="InterPro" id="IPR036682">
    <property type="entry name" value="OS_D_A10/PebIII_sf"/>
</dbReference>
<dbReference type="PANTHER" id="PTHR11257">
    <property type="entry name" value="CHEMOSENSORY PROTEIN-RELATED"/>
    <property type="match status" value="1"/>
</dbReference>
<dbReference type="Gene3D" id="1.10.2080.10">
    <property type="entry name" value="Insect odorant-binding protein A10/Ejaculatory bulb-specific protein 3"/>
    <property type="match status" value="1"/>
</dbReference>
<feature type="non-terminal residue" evidence="2">
    <location>
        <position position="1"/>
    </location>
</feature>